<dbReference type="EMBL" id="AAYG02000011">
    <property type="protein sequence ID" value="EDN78229.1"/>
    <property type="molecule type" value="Genomic_DNA"/>
</dbReference>
<organism evidence="1 2">
    <name type="scientific">Mediterraneibacter gnavus (strain ATCC 29149 / DSM 114966 / JCM 6515 / VPI C7-9)</name>
    <name type="common">Ruminococcus gnavus</name>
    <dbReference type="NCBI Taxonomy" id="411470"/>
    <lineage>
        <taxon>Bacteria</taxon>
        <taxon>Bacillati</taxon>
        <taxon>Bacillota</taxon>
        <taxon>Clostridia</taxon>
        <taxon>Lachnospirales</taxon>
        <taxon>Lachnospiraceae</taxon>
        <taxon>Mediterraneibacter</taxon>
    </lineage>
</organism>
<reference evidence="1 2" key="2">
    <citation type="submission" date="2007-06" db="EMBL/GenBank/DDBJ databases">
        <title>Draft genome sequence of Ruminococcus gnavus (ATCC 29149).</title>
        <authorList>
            <person name="Sudarsanam P."/>
            <person name="Ley R."/>
            <person name="Guruge J."/>
            <person name="Turnbaugh P.J."/>
            <person name="Mahowald M."/>
            <person name="Liep D."/>
            <person name="Gordon J."/>
        </authorList>
    </citation>
    <scope>NUCLEOTIDE SEQUENCE [LARGE SCALE GENOMIC DNA]</scope>
    <source>
        <strain evidence="1 2">ATCC 29149</strain>
    </source>
</reference>
<dbReference type="Proteomes" id="UP000004410">
    <property type="component" value="Unassembled WGS sequence"/>
</dbReference>
<comment type="caution">
    <text evidence="1">The sequence shown here is derived from an EMBL/GenBank/DDBJ whole genome shotgun (WGS) entry which is preliminary data.</text>
</comment>
<accession>A7B1V7</accession>
<evidence type="ECO:0000313" key="1">
    <source>
        <dbReference type="EMBL" id="EDN78229.1"/>
    </source>
</evidence>
<sequence>MIAKLKMRLMWITFEISNEVIGFARDKTIILAKNREMRGSYPHFHKDWEA</sequence>
<reference evidence="1 2" key="1">
    <citation type="submission" date="2007-04" db="EMBL/GenBank/DDBJ databases">
        <authorList>
            <person name="Fulton L."/>
            <person name="Clifton S."/>
            <person name="Fulton B."/>
            <person name="Xu J."/>
            <person name="Minx P."/>
            <person name="Pepin K.H."/>
            <person name="Johnson M."/>
            <person name="Thiruvilangam P."/>
            <person name="Bhonagiri V."/>
            <person name="Nash W.E."/>
            <person name="Mardis E.R."/>
            <person name="Wilson R.K."/>
        </authorList>
    </citation>
    <scope>NUCLEOTIDE SEQUENCE [LARGE SCALE GENOMIC DNA]</scope>
    <source>
        <strain evidence="1 2">ATCC 29149</strain>
    </source>
</reference>
<proteinExistence type="predicted"/>
<dbReference type="AlphaFoldDB" id="A7B1V7"/>
<protein>
    <submittedName>
        <fullName evidence="1">Uncharacterized protein</fullName>
    </submittedName>
</protein>
<dbReference type="PaxDb" id="411470-RUMGNA_01533"/>
<evidence type="ECO:0000313" key="2">
    <source>
        <dbReference type="Proteomes" id="UP000004410"/>
    </source>
</evidence>
<name>A7B1V7_MEDG7</name>
<gene>
    <name evidence="1" type="ORF">RUMGNA_01533</name>
</gene>